<dbReference type="GO" id="GO:0006281">
    <property type="term" value="P:DNA repair"/>
    <property type="evidence" value="ECO:0007669"/>
    <property type="project" value="UniProtKB-KW"/>
</dbReference>
<accession>A0A0C9W3K0</accession>
<dbReference type="AlphaFoldDB" id="A0A0C9W3K0"/>
<dbReference type="Gene3D" id="3.40.50.300">
    <property type="entry name" value="P-loop containing nucleotide triphosphate hydrolases"/>
    <property type="match status" value="1"/>
</dbReference>
<keyword evidence="1" id="KW-0234">DNA repair</keyword>
<dbReference type="GO" id="GO:0006310">
    <property type="term" value="P:DNA recombination"/>
    <property type="evidence" value="ECO:0007669"/>
    <property type="project" value="UniProtKB-KW"/>
</dbReference>
<dbReference type="PANTHER" id="PTHR10492">
    <property type="match status" value="1"/>
</dbReference>
<evidence type="ECO:0000256" key="1">
    <source>
        <dbReference type="RuleBase" id="RU363044"/>
    </source>
</evidence>
<dbReference type="GO" id="GO:0005524">
    <property type="term" value="F:ATP binding"/>
    <property type="evidence" value="ECO:0007669"/>
    <property type="project" value="UniProtKB-KW"/>
</dbReference>
<dbReference type="HOGENOM" id="CLU_708173_0_0_1"/>
<keyword evidence="1" id="KW-0233">DNA recombination</keyword>
<gene>
    <name evidence="3" type="ORF">M422DRAFT_249754</name>
</gene>
<proteinExistence type="inferred from homology"/>
<organism evidence="3 4">
    <name type="scientific">Sphaerobolus stellatus (strain SS14)</name>
    <dbReference type="NCBI Taxonomy" id="990650"/>
    <lineage>
        <taxon>Eukaryota</taxon>
        <taxon>Fungi</taxon>
        <taxon>Dikarya</taxon>
        <taxon>Basidiomycota</taxon>
        <taxon>Agaricomycotina</taxon>
        <taxon>Agaricomycetes</taxon>
        <taxon>Phallomycetidae</taxon>
        <taxon>Geastrales</taxon>
        <taxon>Sphaerobolaceae</taxon>
        <taxon>Sphaerobolus</taxon>
    </lineage>
</organism>
<keyword evidence="1" id="KW-0227">DNA damage</keyword>
<comment type="catalytic activity">
    <reaction evidence="1">
        <text>ATP + H2O = ADP + phosphate + H(+)</text>
        <dbReference type="Rhea" id="RHEA:13065"/>
        <dbReference type="ChEBI" id="CHEBI:15377"/>
        <dbReference type="ChEBI" id="CHEBI:15378"/>
        <dbReference type="ChEBI" id="CHEBI:30616"/>
        <dbReference type="ChEBI" id="CHEBI:43474"/>
        <dbReference type="ChEBI" id="CHEBI:456216"/>
        <dbReference type="EC" id="5.6.2.3"/>
    </reaction>
</comment>
<dbReference type="GO" id="GO:0043139">
    <property type="term" value="F:5'-3' DNA helicase activity"/>
    <property type="evidence" value="ECO:0007669"/>
    <property type="project" value="UniProtKB-EC"/>
</dbReference>
<comment type="cofactor">
    <cofactor evidence="1">
        <name>Mg(2+)</name>
        <dbReference type="ChEBI" id="CHEBI:18420"/>
    </cofactor>
</comment>
<dbReference type="OrthoDB" id="3366231at2759"/>
<sequence>MSTSSLTKGEQGSIPSRFLMHHINNFKLIQYFYQPWGPEFEDMSYIHYFEIYVHQTYRGQELAPDEYLKLPIPGTEVHHVISKRIWTHMIARLQTILLSYEDLCTVNGILHTTFHEAAIAFGIFNDTNEGYYTMEEAVASLSPPVQLRFLFSHIILEGYPTQPLWQAFHEKLAEDYVCHLGSRDMAINQCLLALANFLVFLEGKPGRGKTFLIDALAAYLCSQGRIVMVIATSALAASMYEQAYTAHSMFKIPVDNDTVIIQSKVKPDTNWANLICHTAVIIWDELPLANKATLECVNHLCQELPNNDLTFGGIPFIGIGDFRQVSPVIKGQGPMAKIQASIKSSNLWSFFHVQSLHLPIRSAADLEYTALVNKTGEDTTNLYTTITLVD</sequence>
<dbReference type="Proteomes" id="UP000054279">
    <property type="component" value="Unassembled WGS sequence"/>
</dbReference>
<dbReference type="GO" id="GO:0016887">
    <property type="term" value="F:ATP hydrolysis activity"/>
    <property type="evidence" value="ECO:0007669"/>
    <property type="project" value="RHEA"/>
</dbReference>
<evidence type="ECO:0000313" key="3">
    <source>
        <dbReference type="EMBL" id="KIJ46602.1"/>
    </source>
</evidence>
<keyword evidence="1" id="KW-0547">Nucleotide-binding</keyword>
<comment type="similarity">
    <text evidence="1">Belongs to the helicase family.</text>
</comment>
<protein>
    <recommendedName>
        <fullName evidence="1">ATP-dependent DNA helicase</fullName>
        <ecNumber evidence="1">5.6.2.3</ecNumber>
    </recommendedName>
</protein>
<dbReference type="EMBL" id="KN837106">
    <property type="protein sequence ID" value="KIJ46602.1"/>
    <property type="molecule type" value="Genomic_DNA"/>
</dbReference>
<feature type="domain" description="DNA helicase Pif1-like DEAD-box helicase" evidence="2">
    <location>
        <begin position="197"/>
        <end position="364"/>
    </location>
</feature>
<dbReference type="Pfam" id="PF05970">
    <property type="entry name" value="PIF1"/>
    <property type="match status" value="1"/>
</dbReference>
<name>A0A0C9W3K0_SPHS4</name>
<evidence type="ECO:0000313" key="4">
    <source>
        <dbReference type="Proteomes" id="UP000054279"/>
    </source>
</evidence>
<keyword evidence="1" id="KW-0378">Hydrolase</keyword>
<reference evidence="3 4" key="1">
    <citation type="submission" date="2014-06" db="EMBL/GenBank/DDBJ databases">
        <title>Evolutionary Origins and Diversification of the Mycorrhizal Mutualists.</title>
        <authorList>
            <consortium name="DOE Joint Genome Institute"/>
            <consortium name="Mycorrhizal Genomics Consortium"/>
            <person name="Kohler A."/>
            <person name="Kuo A."/>
            <person name="Nagy L.G."/>
            <person name="Floudas D."/>
            <person name="Copeland A."/>
            <person name="Barry K.W."/>
            <person name="Cichocki N."/>
            <person name="Veneault-Fourrey C."/>
            <person name="LaButti K."/>
            <person name="Lindquist E.A."/>
            <person name="Lipzen A."/>
            <person name="Lundell T."/>
            <person name="Morin E."/>
            <person name="Murat C."/>
            <person name="Riley R."/>
            <person name="Ohm R."/>
            <person name="Sun H."/>
            <person name="Tunlid A."/>
            <person name="Henrissat B."/>
            <person name="Grigoriev I.V."/>
            <person name="Hibbett D.S."/>
            <person name="Martin F."/>
        </authorList>
    </citation>
    <scope>NUCLEOTIDE SEQUENCE [LARGE SCALE GENOMIC DNA]</scope>
    <source>
        <strain evidence="3 4">SS14</strain>
    </source>
</reference>
<dbReference type="GO" id="GO:0000723">
    <property type="term" value="P:telomere maintenance"/>
    <property type="evidence" value="ECO:0007669"/>
    <property type="project" value="InterPro"/>
</dbReference>
<dbReference type="SUPFAM" id="SSF52540">
    <property type="entry name" value="P-loop containing nucleoside triphosphate hydrolases"/>
    <property type="match status" value="1"/>
</dbReference>
<keyword evidence="1" id="KW-0067">ATP-binding</keyword>
<dbReference type="InterPro" id="IPR027417">
    <property type="entry name" value="P-loop_NTPase"/>
</dbReference>
<dbReference type="EC" id="5.6.2.3" evidence="1"/>
<keyword evidence="4" id="KW-1185">Reference proteome</keyword>
<evidence type="ECO:0000259" key="2">
    <source>
        <dbReference type="Pfam" id="PF05970"/>
    </source>
</evidence>
<keyword evidence="1" id="KW-0347">Helicase</keyword>
<dbReference type="InterPro" id="IPR010285">
    <property type="entry name" value="DNA_helicase_pif1-like_DEAD"/>
</dbReference>